<dbReference type="PROSITE" id="PS51186">
    <property type="entry name" value="GNAT"/>
    <property type="match status" value="1"/>
</dbReference>
<evidence type="ECO:0000256" key="1">
    <source>
        <dbReference type="SAM" id="MobiDB-lite"/>
    </source>
</evidence>
<dbReference type="EMBL" id="JAZEWV010000020">
    <property type="protein sequence ID" value="MEE4544666.1"/>
    <property type="molecule type" value="Genomic_DNA"/>
</dbReference>
<dbReference type="CDD" id="cd04301">
    <property type="entry name" value="NAT_SF"/>
    <property type="match status" value="1"/>
</dbReference>
<dbReference type="Proteomes" id="UP001344658">
    <property type="component" value="Unassembled WGS sequence"/>
</dbReference>
<dbReference type="Pfam" id="PF00583">
    <property type="entry name" value="Acetyltransf_1"/>
    <property type="match status" value="1"/>
</dbReference>
<dbReference type="Gene3D" id="3.40.630.30">
    <property type="match status" value="1"/>
</dbReference>
<dbReference type="SUPFAM" id="SSF55729">
    <property type="entry name" value="Acyl-CoA N-acyltransferases (Nat)"/>
    <property type="match status" value="1"/>
</dbReference>
<name>A0ABU7PFR4_9ACTN</name>
<feature type="compositionally biased region" description="Basic and acidic residues" evidence="1">
    <location>
        <begin position="208"/>
        <end position="221"/>
    </location>
</feature>
<reference evidence="3 4" key="1">
    <citation type="submission" date="2023-12" db="EMBL/GenBank/DDBJ databases">
        <title>Streptomyces sp. V4-01.</title>
        <authorList>
            <person name="Somphong A."/>
            <person name="Phongsopitanun W."/>
        </authorList>
    </citation>
    <scope>NUCLEOTIDE SEQUENCE [LARGE SCALE GENOMIC DNA]</scope>
    <source>
        <strain evidence="3 4">V4-01</strain>
    </source>
</reference>
<feature type="domain" description="N-acetyltransferase" evidence="2">
    <location>
        <begin position="28"/>
        <end position="198"/>
    </location>
</feature>
<dbReference type="RefSeq" id="WP_330797668.1">
    <property type="nucleotide sequence ID" value="NZ_JAZEWV010000020.1"/>
</dbReference>
<organism evidence="3 4">
    <name type="scientific">Actinacidiphila polyblastidii</name>
    <dbReference type="NCBI Taxonomy" id="3110430"/>
    <lineage>
        <taxon>Bacteria</taxon>
        <taxon>Bacillati</taxon>
        <taxon>Actinomycetota</taxon>
        <taxon>Actinomycetes</taxon>
        <taxon>Kitasatosporales</taxon>
        <taxon>Streptomycetaceae</taxon>
        <taxon>Actinacidiphila</taxon>
    </lineage>
</organism>
<dbReference type="InterPro" id="IPR000182">
    <property type="entry name" value="GNAT_dom"/>
</dbReference>
<dbReference type="InterPro" id="IPR016181">
    <property type="entry name" value="Acyl_CoA_acyltransferase"/>
</dbReference>
<accession>A0ABU7PFR4</accession>
<evidence type="ECO:0000259" key="2">
    <source>
        <dbReference type="PROSITE" id="PS51186"/>
    </source>
</evidence>
<sequence>MTPVIILGAITTVIEGAAALSAAAGGPWRLVPVGPDDRPVLDALFADCSAQTVRLRFFGAPRTLPPEYAAELLAGRPDVHDALVAYPRPHDGRYATTGPHPVGPVGLASLATDPGSYPLTAELGVLVSDAWQRRGAGAAMTAALLDRARARGVERVAACVLPARAALLRAMAGRLGLVPAASPAPGAPPAVTYDRTGDSLTAVYRLRPTADRRGTRGKAPDDEAPDDDT</sequence>
<feature type="region of interest" description="Disordered" evidence="1">
    <location>
        <begin position="202"/>
        <end position="229"/>
    </location>
</feature>
<evidence type="ECO:0000313" key="4">
    <source>
        <dbReference type="Proteomes" id="UP001344658"/>
    </source>
</evidence>
<comment type="caution">
    <text evidence="3">The sequence shown here is derived from an EMBL/GenBank/DDBJ whole genome shotgun (WGS) entry which is preliminary data.</text>
</comment>
<proteinExistence type="predicted"/>
<protein>
    <submittedName>
        <fullName evidence="3">GNAT family N-acetyltransferase</fullName>
    </submittedName>
</protein>
<evidence type="ECO:0000313" key="3">
    <source>
        <dbReference type="EMBL" id="MEE4544666.1"/>
    </source>
</evidence>
<gene>
    <name evidence="3" type="ORF">V2S66_22145</name>
</gene>
<keyword evidence="4" id="KW-1185">Reference proteome</keyword>